<evidence type="ECO:0000256" key="5">
    <source>
        <dbReference type="SAM" id="Phobius"/>
    </source>
</evidence>
<dbReference type="InterPro" id="IPR000859">
    <property type="entry name" value="CUB_dom"/>
</dbReference>
<gene>
    <name evidence="7" type="ORF">LAZ67_1001313</name>
</gene>
<keyword evidence="1" id="KW-0677">Repeat</keyword>
<sequence>MSNETICQYFSAPDKEKMEFSSPNYPNEYPNNLNCTLKLEAPYGSFVRVEFRDIFDMENSVDCQFDYVEARDGQYGYSPVIRRVCGHRFPEQIHSRDRHLWLRFHSDDSLQYAGFRGIYEFTHGWNDALLSQMNIRFEKYVLFEPHNCEANYFEVYEERETGEDTLIQNFCGTKAVPVTISSNKAYIRFFAESSAIEKFQSDIKNPFGPDFRIIFTAMRPCELPLYFIFTTFASTLFMLMSLECNGVDNCNYKYDEEPENCKLDVGGYSNHMIIILIIFFVLVISMGASIGLSCVHKVRQRKERVRDYKERRSKERSLEAGTDHRIVPSRSTLEMQATLAAQAAQEAARRHSQRLADAEEKNEEPKPNGGTEPTRTKPPPPPPNSKPPPNPKPPGILLRGPPPYGWNLPPTSETAGSTSQPRLDTRRHSTPSRPGSQVIADR</sequence>
<dbReference type="CDD" id="cd00041">
    <property type="entry name" value="CUB"/>
    <property type="match status" value="1"/>
</dbReference>
<organism evidence="7 8">
    <name type="scientific">Cordylochernes scorpioides</name>
    <dbReference type="NCBI Taxonomy" id="51811"/>
    <lineage>
        <taxon>Eukaryota</taxon>
        <taxon>Metazoa</taxon>
        <taxon>Ecdysozoa</taxon>
        <taxon>Arthropoda</taxon>
        <taxon>Chelicerata</taxon>
        <taxon>Arachnida</taxon>
        <taxon>Pseudoscorpiones</taxon>
        <taxon>Cheliferoidea</taxon>
        <taxon>Chernetidae</taxon>
        <taxon>Cordylochernes</taxon>
    </lineage>
</organism>
<dbReference type="PANTHER" id="PTHR24251:SF28">
    <property type="entry name" value="NEUROPILIN AND TOLLOID-LIKE, ISOFORM B"/>
    <property type="match status" value="1"/>
</dbReference>
<reference evidence="7 8" key="1">
    <citation type="submission" date="2022-01" db="EMBL/GenBank/DDBJ databases">
        <title>A chromosomal length assembly of Cordylochernes scorpioides.</title>
        <authorList>
            <person name="Zeh D."/>
            <person name="Zeh J."/>
        </authorList>
    </citation>
    <scope>NUCLEOTIDE SEQUENCE [LARGE SCALE GENOMIC DNA]</scope>
    <source>
        <strain evidence="7">IN4F17</strain>
        <tissue evidence="7">Whole Body</tissue>
    </source>
</reference>
<feature type="compositionally biased region" description="Pro residues" evidence="4">
    <location>
        <begin position="376"/>
        <end position="404"/>
    </location>
</feature>
<accession>A0ABY6JVB5</accession>
<feature type="compositionally biased region" description="Polar residues" evidence="4">
    <location>
        <begin position="409"/>
        <end position="422"/>
    </location>
</feature>
<feature type="transmembrane region" description="Helical" evidence="5">
    <location>
        <begin position="223"/>
        <end position="242"/>
    </location>
</feature>
<dbReference type="Pfam" id="PF00431">
    <property type="entry name" value="CUB"/>
    <property type="match status" value="2"/>
</dbReference>
<protein>
    <submittedName>
        <fullName evidence="7">Neto-1</fullName>
    </submittedName>
</protein>
<keyword evidence="5" id="KW-1133">Transmembrane helix</keyword>
<feature type="domain" description="CUB" evidence="6">
    <location>
        <begin position="7"/>
        <end position="122"/>
    </location>
</feature>
<dbReference type="Proteomes" id="UP001235939">
    <property type="component" value="Chromosome 01"/>
</dbReference>
<feature type="region of interest" description="Disordered" evidence="4">
    <location>
        <begin position="341"/>
        <end position="442"/>
    </location>
</feature>
<evidence type="ECO:0000256" key="3">
    <source>
        <dbReference type="PROSITE-ProRule" id="PRU00059"/>
    </source>
</evidence>
<feature type="compositionally biased region" description="Basic and acidic residues" evidence="4">
    <location>
        <begin position="354"/>
        <end position="366"/>
    </location>
</feature>
<dbReference type="SUPFAM" id="SSF49854">
    <property type="entry name" value="Spermadhesin, CUB domain"/>
    <property type="match status" value="2"/>
</dbReference>
<feature type="compositionally biased region" description="Basic and acidic residues" evidence="4">
    <location>
        <begin position="304"/>
        <end position="326"/>
    </location>
</feature>
<proteinExistence type="predicted"/>
<dbReference type="SMART" id="SM00042">
    <property type="entry name" value="CUB"/>
    <property type="match status" value="1"/>
</dbReference>
<comment type="caution">
    <text evidence="3">Lacks conserved residue(s) required for the propagation of feature annotation.</text>
</comment>
<dbReference type="PROSITE" id="PS01180">
    <property type="entry name" value="CUB"/>
    <property type="match status" value="1"/>
</dbReference>
<evidence type="ECO:0000259" key="6">
    <source>
        <dbReference type="PROSITE" id="PS01180"/>
    </source>
</evidence>
<dbReference type="PANTHER" id="PTHR24251">
    <property type="entry name" value="OVOCHYMASE-RELATED"/>
    <property type="match status" value="1"/>
</dbReference>
<dbReference type="EMBL" id="CP092863">
    <property type="protein sequence ID" value="UYV60491.1"/>
    <property type="molecule type" value="Genomic_DNA"/>
</dbReference>
<evidence type="ECO:0000313" key="7">
    <source>
        <dbReference type="EMBL" id="UYV60491.1"/>
    </source>
</evidence>
<dbReference type="Gene3D" id="2.60.120.290">
    <property type="entry name" value="Spermadhesin, CUB domain"/>
    <property type="match status" value="2"/>
</dbReference>
<evidence type="ECO:0000256" key="2">
    <source>
        <dbReference type="ARBA" id="ARBA00023157"/>
    </source>
</evidence>
<evidence type="ECO:0000256" key="4">
    <source>
        <dbReference type="SAM" id="MobiDB-lite"/>
    </source>
</evidence>
<feature type="region of interest" description="Disordered" evidence="4">
    <location>
        <begin position="303"/>
        <end position="329"/>
    </location>
</feature>
<feature type="transmembrane region" description="Helical" evidence="5">
    <location>
        <begin position="272"/>
        <end position="295"/>
    </location>
</feature>
<evidence type="ECO:0000313" key="8">
    <source>
        <dbReference type="Proteomes" id="UP001235939"/>
    </source>
</evidence>
<name>A0ABY6JVB5_9ARAC</name>
<keyword evidence="8" id="KW-1185">Reference proteome</keyword>
<dbReference type="InterPro" id="IPR035914">
    <property type="entry name" value="Sperma_CUB_dom_sf"/>
</dbReference>
<keyword evidence="2" id="KW-1015">Disulfide bond</keyword>
<keyword evidence="5" id="KW-0812">Transmembrane</keyword>
<keyword evidence="5" id="KW-0472">Membrane</keyword>
<evidence type="ECO:0000256" key="1">
    <source>
        <dbReference type="ARBA" id="ARBA00022737"/>
    </source>
</evidence>